<dbReference type="InterPro" id="IPR024173">
    <property type="entry name" value="Pesterase_MJ0037-like"/>
</dbReference>
<dbReference type="GO" id="GO:0016787">
    <property type="term" value="F:hydrolase activity"/>
    <property type="evidence" value="ECO:0007669"/>
    <property type="project" value="InterPro"/>
</dbReference>
<dbReference type="AlphaFoldDB" id="A0A2R3Z3X1"/>
<evidence type="ECO:0000313" key="3">
    <source>
        <dbReference type="Proteomes" id="UP000241507"/>
    </source>
</evidence>
<dbReference type="Pfam" id="PF00149">
    <property type="entry name" value="Metallophos"/>
    <property type="match status" value="1"/>
</dbReference>
<organism evidence="2 3">
    <name type="scientific">Christiangramia fulva</name>
    <dbReference type="NCBI Taxonomy" id="2126553"/>
    <lineage>
        <taxon>Bacteria</taxon>
        <taxon>Pseudomonadati</taxon>
        <taxon>Bacteroidota</taxon>
        <taxon>Flavobacteriia</taxon>
        <taxon>Flavobacteriales</taxon>
        <taxon>Flavobacteriaceae</taxon>
        <taxon>Christiangramia</taxon>
    </lineage>
</organism>
<dbReference type="SUPFAM" id="SSF56300">
    <property type="entry name" value="Metallo-dependent phosphatases"/>
    <property type="match status" value="1"/>
</dbReference>
<dbReference type="Gene3D" id="3.60.21.10">
    <property type="match status" value="1"/>
</dbReference>
<dbReference type="InterPro" id="IPR029052">
    <property type="entry name" value="Metallo-depent_PP-like"/>
</dbReference>
<keyword evidence="3" id="KW-1185">Reference proteome</keyword>
<dbReference type="OrthoDB" id="9795838at2"/>
<evidence type="ECO:0000259" key="1">
    <source>
        <dbReference type="Pfam" id="PF00149"/>
    </source>
</evidence>
<evidence type="ECO:0000313" key="2">
    <source>
        <dbReference type="EMBL" id="AVR44973.1"/>
    </source>
</evidence>
<name>A0A2R3Z3X1_9FLAO</name>
<protein>
    <submittedName>
        <fullName evidence="2">Metallophosphoesterase</fullName>
    </submittedName>
</protein>
<dbReference type="EMBL" id="CP028136">
    <property type="protein sequence ID" value="AVR44973.1"/>
    <property type="molecule type" value="Genomic_DNA"/>
</dbReference>
<feature type="domain" description="Calcineurin-like phosphoesterase" evidence="1">
    <location>
        <begin position="28"/>
        <end position="119"/>
    </location>
</feature>
<sequence length="211" mass="24686">MNIHLQLWEQDFILHPSGAVYWPEQEMLLISDVHLGKISHFRKHGSAVPSKAIAENFRKMDLLLKEFDPEFLVFMGDLFHSALNMEWELFAEWISKLDQQIFLIAGNHDIISPLKYELLGISMYSSLKIENFKLTHHPEDSQHLFNICGHIHPGYKMRGLARQTLRLRCFFLRKQQLILPAFGEFTGNYFMKPEEEDQIFAITGKEVILVN</sequence>
<gene>
    <name evidence="2" type="ORF">C7S20_06645</name>
</gene>
<dbReference type="InterPro" id="IPR004843">
    <property type="entry name" value="Calcineurin-like_PHP"/>
</dbReference>
<proteinExistence type="predicted"/>
<dbReference type="KEGG" id="grs:C7S20_06645"/>
<dbReference type="PANTHER" id="PTHR39323">
    <property type="entry name" value="BLR1149 PROTEIN"/>
    <property type="match status" value="1"/>
</dbReference>
<dbReference type="NCBIfam" id="TIGR04123">
    <property type="entry name" value="P_estr_lig_assc"/>
    <property type="match status" value="1"/>
</dbReference>
<dbReference type="Proteomes" id="UP000241507">
    <property type="component" value="Chromosome"/>
</dbReference>
<dbReference type="PIRSF" id="PIRSF000887">
    <property type="entry name" value="Pesterase_MJ0037"/>
    <property type="match status" value="1"/>
</dbReference>
<dbReference type="InterPro" id="IPR026336">
    <property type="entry name" value="PdeM-like"/>
</dbReference>
<dbReference type="RefSeq" id="WP_107011751.1">
    <property type="nucleotide sequence ID" value="NZ_CP028136.1"/>
</dbReference>
<accession>A0A2R3Z3X1</accession>
<reference evidence="3" key="1">
    <citation type="submission" date="2018-03" db="EMBL/GenBank/DDBJ databases">
        <title>Gramella fulva sp. nov., isolated from a dry surface of tidal flat.</title>
        <authorList>
            <person name="Hwang S.H."/>
            <person name="Hwang W.M."/>
            <person name="Kang K."/>
            <person name="Ahn T.-Y."/>
        </authorList>
    </citation>
    <scope>NUCLEOTIDE SEQUENCE [LARGE SCALE GENOMIC DNA]</scope>
    <source>
        <strain evidence="3">SH35</strain>
    </source>
</reference>
<dbReference type="PANTHER" id="PTHR39323:SF1">
    <property type="entry name" value="BLR1149 PROTEIN"/>
    <property type="match status" value="1"/>
</dbReference>